<keyword evidence="9" id="KW-1185">Reference proteome</keyword>
<feature type="domain" description="EamA" evidence="7">
    <location>
        <begin position="160"/>
        <end position="297"/>
    </location>
</feature>
<dbReference type="InParanoid" id="A0A4R6QQS5"/>
<dbReference type="InterPro" id="IPR050638">
    <property type="entry name" value="AA-Vitamin_Transporters"/>
</dbReference>
<feature type="transmembrane region" description="Helical" evidence="6">
    <location>
        <begin position="98"/>
        <end position="118"/>
    </location>
</feature>
<keyword evidence="5 6" id="KW-0472">Membrane</keyword>
<keyword evidence="4 6" id="KW-1133">Transmembrane helix</keyword>
<dbReference type="SUPFAM" id="SSF103481">
    <property type="entry name" value="Multidrug resistance efflux transporter EmrE"/>
    <property type="match status" value="2"/>
</dbReference>
<evidence type="ECO:0000256" key="3">
    <source>
        <dbReference type="ARBA" id="ARBA00022692"/>
    </source>
</evidence>
<keyword evidence="3 6" id="KW-0812">Transmembrane</keyword>
<feature type="transmembrane region" description="Helical" evidence="6">
    <location>
        <begin position="259"/>
        <end position="278"/>
    </location>
</feature>
<dbReference type="GO" id="GO:0005886">
    <property type="term" value="C:plasma membrane"/>
    <property type="evidence" value="ECO:0007669"/>
    <property type="project" value="UniProtKB-SubCell"/>
</dbReference>
<feature type="domain" description="EamA" evidence="7">
    <location>
        <begin position="8"/>
        <end position="141"/>
    </location>
</feature>
<dbReference type="Proteomes" id="UP000295361">
    <property type="component" value="Unassembled WGS sequence"/>
</dbReference>
<accession>A0A4R6QQS5</accession>
<dbReference type="OrthoDB" id="4167046at2"/>
<dbReference type="AlphaFoldDB" id="A0A4R6QQS5"/>
<evidence type="ECO:0000313" key="8">
    <source>
        <dbReference type="EMBL" id="TDP72505.1"/>
    </source>
</evidence>
<feature type="transmembrane region" description="Helical" evidence="6">
    <location>
        <begin position="187"/>
        <end position="210"/>
    </location>
</feature>
<feature type="transmembrane region" description="Helical" evidence="6">
    <location>
        <begin position="230"/>
        <end position="247"/>
    </location>
</feature>
<dbReference type="InterPro" id="IPR000620">
    <property type="entry name" value="EamA_dom"/>
</dbReference>
<feature type="transmembrane region" description="Helical" evidence="6">
    <location>
        <begin position="127"/>
        <end position="148"/>
    </location>
</feature>
<comment type="caution">
    <text evidence="8">The sequence shown here is derived from an EMBL/GenBank/DDBJ whole genome shotgun (WGS) entry which is preliminary data.</text>
</comment>
<dbReference type="PANTHER" id="PTHR32322">
    <property type="entry name" value="INNER MEMBRANE TRANSPORTER"/>
    <property type="match status" value="1"/>
</dbReference>
<evidence type="ECO:0000256" key="1">
    <source>
        <dbReference type="ARBA" id="ARBA00004651"/>
    </source>
</evidence>
<evidence type="ECO:0000313" key="9">
    <source>
        <dbReference type="Proteomes" id="UP000295361"/>
    </source>
</evidence>
<organism evidence="8 9">
    <name type="scientific">Roseateles toxinivorans</name>
    <dbReference type="NCBI Taxonomy" id="270368"/>
    <lineage>
        <taxon>Bacteria</taxon>
        <taxon>Pseudomonadati</taxon>
        <taxon>Pseudomonadota</taxon>
        <taxon>Betaproteobacteria</taxon>
        <taxon>Burkholderiales</taxon>
        <taxon>Sphaerotilaceae</taxon>
        <taxon>Roseateles</taxon>
    </lineage>
</organism>
<dbReference type="RefSeq" id="WP_133699965.1">
    <property type="nucleotide sequence ID" value="NZ_SNXS01000002.1"/>
</dbReference>
<feature type="transmembrane region" description="Helical" evidence="6">
    <location>
        <begin position="73"/>
        <end position="92"/>
    </location>
</feature>
<name>A0A4R6QQS5_9BURK</name>
<dbReference type="InterPro" id="IPR037185">
    <property type="entry name" value="EmrE-like"/>
</dbReference>
<evidence type="ECO:0000256" key="6">
    <source>
        <dbReference type="SAM" id="Phobius"/>
    </source>
</evidence>
<comment type="subcellular location">
    <subcellularLocation>
        <location evidence="1">Cell membrane</location>
        <topology evidence="1">Multi-pass membrane protein</topology>
    </subcellularLocation>
</comment>
<sequence length="311" mass="31960">MPTPFALLAIAALLFATMAWSSLFFIGQSLLGVLDPVWFTTLRYTLATLGLLALVQLFGHTPWRKLVLHARRLTGFGLAGYGAFSLLVFIGLAHSLPAHGAVIMATIPLSALLVRWALDGIRPAPRALAAALVAFTGVALVAGLFGGAGAADKAASSVLLGDLLTLSGTLGWVFYTRGAASLPELSALEYTALTAVASLPWLLLFAAAASLAHLATPPTLAALGPVWPKLLYIAAVPTVAAALAFNFGVRRLGAPSGTLFLNFVPVSALVISAALGSWPRPHELGGALLVGAALWLNASSSASKPARQAAA</sequence>
<feature type="transmembrane region" description="Helical" evidence="6">
    <location>
        <begin position="154"/>
        <end position="175"/>
    </location>
</feature>
<feature type="transmembrane region" description="Helical" evidence="6">
    <location>
        <begin position="37"/>
        <end position="61"/>
    </location>
</feature>
<evidence type="ECO:0000256" key="5">
    <source>
        <dbReference type="ARBA" id="ARBA00023136"/>
    </source>
</evidence>
<evidence type="ECO:0000259" key="7">
    <source>
        <dbReference type="Pfam" id="PF00892"/>
    </source>
</evidence>
<keyword evidence="2" id="KW-1003">Cell membrane</keyword>
<dbReference type="Pfam" id="PF00892">
    <property type="entry name" value="EamA"/>
    <property type="match status" value="2"/>
</dbReference>
<reference evidence="8 9" key="1">
    <citation type="submission" date="2019-03" db="EMBL/GenBank/DDBJ databases">
        <title>Genomic Encyclopedia of Type Strains, Phase IV (KMG-IV): sequencing the most valuable type-strain genomes for metagenomic binning, comparative biology and taxonomic classification.</title>
        <authorList>
            <person name="Goeker M."/>
        </authorList>
    </citation>
    <scope>NUCLEOTIDE SEQUENCE [LARGE SCALE GENOMIC DNA]</scope>
    <source>
        <strain evidence="8 9">DSM 16998</strain>
    </source>
</reference>
<evidence type="ECO:0000256" key="4">
    <source>
        <dbReference type="ARBA" id="ARBA00022989"/>
    </source>
</evidence>
<dbReference type="PANTHER" id="PTHR32322:SF18">
    <property type="entry name" value="S-ADENOSYLMETHIONINE_S-ADENOSYLHOMOCYSTEINE TRANSPORTER"/>
    <property type="match status" value="1"/>
</dbReference>
<evidence type="ECO:0000256" key="2">
    <source>
        <dbReference type="ARBA" id="ARBA00022475"/>
    </source>
</evidence>
<protein>
    <submittedName>
        <fullName evidence="8">EamA-like transporter family protein</fullName>
    </submittedName>
</protein>
<dbReference type="EMBL" id="SNXS01000002">
    <property type="protein sequence ID" value="TDP72505.1"/>
    <property type="molecule type" value="Genomic_DNA"/>
</dbReference>
<gene>
    <name evidence="8" type="ORF">DES47_102250</name>
</gene>
<proteinExistence type="predicted"/>